<feature type="region of interest" description="Disordered" evidence="4">
    <location>
        <begin position="653"/>
        <end position="769"/>
    </location>
</feature>
<evidence type="ECO:0000256" key="3">
    <source>
        <dbReference type="ARBA" id="ARBA00022833"/>
    </source>
</evidence>
<feature type="domain" description="E3 ubiquitin-protein ligase Sina-like RING finger" evidence="5">
    <location>
        <begin position="557"/>
        <end position="591"/>
    </location>
</feature>
<name>A0ABQ9JVJ7_9CUCU</name>
<evidence type="ECO:0000256" key="1">
    <source>
        <dbReference type="ARBA" id="ARBA00022723"/>
    </source>
</evidence>
<feature type="compositionally biased region" description="Basic and acidic residues" evidence="4">
    <location>
        <begin position="653"/>
        <end position="690"/>
    </location>
</feature>
<keyword evidence="7" id="KW-1185">Reference proteome</keyword>
<dbReference type="SUPFAM" id="SSF57850">
    <property type="entry name" value="RING/U-box"/>
    <property type="match status" value="2"/>
</dbReference>
<dbReference type="EMBL" id="JAPWTJ010000153">
    <property type="protein sequence ID" value="KAJ8981959.1"/>
    <property type="molecule type" value="Genomic_DNA"/>
</dbReference>
<reference evidence="6" key="1">
    <citation type="journal article" date="2023" name="Insect Mol. Biol.">
        <title>Genome sequencing provides insights into the evolution of gene families encoding plant cell wall-degrading enzymes in longhorned beetles.</title>
        <authorList>
            <person name="Shin N.R."/>
            <person name="Okamura Y."/>
            <person name="Kirsch R."/>
            <person name="Pauchet Y."/>
        </authorList>
    </citation>
    <scope>NUCLEOTIDE SEQUENCE</scope>
    <source>
        <strain evidence="6">MMC_N1</strain>
    </source>
</reference>
<dbReference type="InterPro" id="IPR049548">
    <property type="entry name" value="Sina-like_RING"/>
</dbReference>
<evidence type="ECO:0000313" key="7">
    <source>
        <dbReference type="Proteomes" id="UP001162164"/>
    </source>
</evidence>
<comment type="caution">
    <text evidence="6">The sequence shown here is derived from an EMBL/GenBank/DDBJ whole genome shotgun (WGS) entry which is preliminary data.</text>
</comment>
<feature type="domain" description="E3 ubiquitin-protein ligase Sina-like RING finger" evidence="5">
    <location>
        <begin position="301"/>
        <end position="335"/>
    </location>
</feature>
<dbReference type="Proteomes" id="UP001162164">
    <property type="component" value="Unassembled WGS sequence"/>
</dbReference>
<dbReference type="PANTHER" id="PTHR45877">
    <property type="entry name" value="E3 UBIQUITIN-PROTEIN LIGASE SIAH2"/>
    <property type="match status" value="1"/>
</dbReference>
<feature type="compositionally biased region" description="Basic and acidic residues" evidence="4">
    <location>
        <begin position="698"/>
        <end position="747"/>
    </location>
</feature>
<dbReference type="Gene3D" id="3.30.40.10">
    <property type="entry name" value="Zinc/RING finger domain, C3HC4 (zinc finger)"/>
    <property type="match status" value="3"/>
</dbReference>
<dbReference type="PANTHER" id="PTHR45877:SF2">
    <property type="entry name" value="E3 UBIQUITIN-PROTEIN LIGASE SINA-RELATED"/>
    <property type="match status" value="1"/>
</dbReference>
<keyword evidence="1" id="KW-0479">Metal-binding</keyword>
<sequence>MGDTYLLTDEIAKTLRCSLCGSCLSVPPISIISEDGSKYKCGRCHQIKTHIETKVIMYENLAKHMIFPCIYKNCTEKLKWTEVKDHEKKCPHRTIVCPRDKCEDEFLYNQFTDHFQKKHPDSFHTDKFQLKNVHSYYNLDVLVKNDQTYIVIFDYDEVKYGISVCSLEPDDHQYEVVVSSDANKYSLVSTEQAIIRFDKNTHCFKCSAGTCKNEAHVYRYYRKGLLKRMTTKIDRDCIKRCFASSPLNYTLSIVEEKPEVDEDFEDMIVKDMIIDEVNEEEEEEEIEVSKDEETIRRMLECPNCFEYMQPPIYQCVTGHTTCKKCKETLTKCPTCEAAIENIRNLALEDAANSLRLSALIAEKATGQVDANKEAPVKEITCPRLNCTDVYDLKTIASHFKDKHTNNFHWNTIKIKNVYSYFNIDVLIRYGKTYIALFDYNDLYFGMTAWRICSEVKLMSENGKFSIVATDQKIVPFDDVEHCSKCLSGTCQNKAHKYRQKRKQLFRRLTTKFNRDNANRTFNYHVLDYVVNIIDGRKAFSKDFKLKRDKLFKTMYECKACKRFMSPPIQQCFAGHSFCKPCVAGKEKCPSCDAKIEATRNYAVEEMAEKIEVNCLADPGRVASVKRVAEHRDECPVEIKKAKIEEEKAREAERRAKEEKEKAEEARLKAEEEKRKAEEEKRKMEEEKLKTEEDEQKVDEEKVKEDVGKTEDEVSDTKDDTKVGNEEEVSEKDSGAKSNENGEEKAPQEEPMETSIEERENHVDADQNAA</sequence>
<evidence type="ECO:0000256" key="2">
    <source>
        <dbReference type="ARBA" id="ARBA00022771"/>
    </source>
</evidence>
<dbReference type="Pfam" id="PF21362">
    <property type="entry name" value="Sina_RING"/>
    <property type="match status" value="2"/>
</dbReference>
<gene>
    <name evidence="6" type="ORF">NQ317_002133</name>
</gene>
<evidence type="ECO:0000313" key="6">
    <source>
        <dbReference type="EMBL" id="KAJ8981959.1"/>
    </source>
</evidence>
<keyword evidence="2" id="KW-0863">Zinc-finger</keyword>
<dbReference type="InterPro" id="IPR013083">
    <property type="entry name" value="Znf_RING/FYVE/PHD"/>
</dbReference>
<proteinExistence type="predicted"/>
<feature type="compositionally biased region" description="Basic and acidic residues" evidence="4">
    <location>
        <begin position="755"/>
        <end position="769"/>
    </location>
</feature>
<dbReference type="SUPFAM" id="SSF49599">
    <property type="entry name" value="TRAF domain-like"/>
    <property type="match status" value="1"/>
</dbReference>
<evidence type="ECO:0000259" key="5">
    <source>
        <dbReference type="Pfam" id="PF21362"/>
    </source>
</evidence>
<protein>
    <recommendedName>
        <fullName evidence="5">E3 ubiquitin-protein ligase Sina-like RING finger domain-containing protein</fullName>
    </recommendedName>
</protein>
<evidence type="ECO:0000256" key="4">
    <source>
        <dbReference type="SAM" id="MobiDB-lite"/>
    </source>
</evidence>
<organism evidence="6 7">
    <name type="scientific">Molorchus minor</name>
    <dbReference type="NCBI Taxonomy" id="1323400"/>
    <lineage>
        <taxon>Eukaryota</taxon>
        <taxon>Metazoa</taxon>
        <taxon>Ecdysozoa</taxon>
        <taxon>Arthropoda</taxon>
        <taxon>Hexapoda</taxon>
        <taxon>Insecta</taxon>
        <taxon>Pterygota</taxon>
        <taxon>Neoptera</taxon>
        <taxon>Endopterygota</taxon>
        <taxon>Coleoptera</taxon>
        <taxon>Polyphaga</taxon>
        <taxon>Cucujiformia</taxon>
        <taxon>Chrysomeloidea</taxon>
        <taxon>Cerambycidae</taxon>
        <taxon>Lamiinae</taxon>
        <taxon>Monochamini</taxon>
        <taxon>Molorchus</taxon>
    </lineage>
</organism>
<dbReference type="InterPro" id="IPR004162">
    <property type="entry name" value="SINA-like_animal"/>
</dbReference>
<keyword evidence="3" id="KW-0862">Zinc</keyword>
<accession>A0ABQ9JVJ7</accession>